<feature type="compositionally biased region" description="Basic and acidic residues" evidence="1">
    <location>
        <begin position="86"/>
        <end position="104"/>
    </location>
</feature>
<reference evidence="3" key="2">
    <citation type="submission" date="2019-10" db="EMBL/GenBank/DDBJ databases">
        <authorList>
            <consortium name="NCBI Genome Project"/>
        </authorList>
    </citation>
    <scope>NUCLEOTIDE SEQUENCE</scope>
    <source>
        <strain evidence="3">NI907</strain>
    </source>
</reference>
<evidence type="ECO:0000256" key="1">
    <source>
        <dbReference type="SAM" id="MobiDB-lite"/>
    </source>
</evidence>
<evidence type="ECO:0000313" key="3">
    <source>
        <dbReference type="RefSeq" id="XP_030980304.1"/>
    </source>
</evidence>
<dbReference type="KEGG" id="pgri:PgNI_10995"/>
<dbReference type="AlphaFoldDB" id="A0A6P8AZS1"/>
<keyword evidence="2" id="KW-1185">Reference proteome</keyword>
<name>A0A6P8AZS1_PYRGI</name>
<dbReference type="GeneID" id="41965874"/>
<evidence type="ECO:0000313" key="2">
    <source>
        <dbReference type="Proteomes" id="UP000515153"/>
    </source>
</evidence>
<feature type="region of interest" description="Disordered" evidence="1">
    <location>
        <begin position="72"/>
        <end position="104"/>
    </location>
</feature>
<reference evidence="2 3" key="1">
    <citation type="journal article" date="2019" name="Mol. Biol. Evol.">
        <title>Blast fungal genomes show frequent chromosomal changes, gene gains and losses, and effector gene turnover.</title>
        <authorList>
            <person name="Gomez Luciano L.B."/>
            <person name="Jason Tsai I."/>
            <person name="Chuma I."/>
            <person name="Tosa Y."/>
            <person name="Chen Y.H."/>
            <person name="Li J.Y."/>
            <person name="Li M.Y."/>
            <person name="Jade Lu M.Y."/>
            <person name="Nakayashiki H."/>
            <person name="Li W.H."/>
        </authorList>
    </citation>
    <scope>NUCLEOTIDE SEQUENCE [LARGE SCALE GENOMIC DNA]</scope>
    <source>
        <strain evidence="2 3">NI907</strain>
    </source>
</reference>
<sequence length="121" mass="13341">MQGKVSGASVTVHEYVSAVHPWLMALRDRILDANARLQGRSEPWPPETKLAVVQAPTNGPLSIDKGETWAKWHKKPQVPPPPGERLSYEERARRAKERALARSAGRIREMEAAAAGANQAE</sequence>
<protein>
    <submittedName>
        <fullName evidence="3">Uncharacterized protein</fullName>
    </submittedName>
</protein>
<proteinExistence type="predicted"/>
<dbReference type="RefSeq" id="XP_030980304.1">
    <property type="nucleotide sequence ID" value="XM_031130969.1"/>
</dbReference>
<accession>A0A6P8AZS1</accession>
<dbReference type="Proteomes" id="UP000515153">
    <property type="component" value="Chromosome VII"/>
</dbReference>
<gene>
    <name evidence="3" type="ORF">PgNI_10995</name>
</gene>
<reference evidence="3" key="3">
    <citation type="submission" date="2025-08" db="UniProtKB">
        <authorList>
            <consortium name="RefSeq"/>
        </authorList>
    </citation>
    <scope>IDENTIFICATION</scope>
    <source>
        <strain evidence="3">NI907</strain>
    </source>
</reference>
<organism evidence="2 3">
    <name type="scientific">Pyricularia grisea</name>
    <name type="common">Crabgrass-specific blast fungus</name>
    <name type="synonym">Magnaporthe grisea</name>
    <dbReference type="NCBI Taxonomy" id="148305"/>
    <lineage>
        <taxon>Eukaryota</taxon>
        <taxon>Fungi</taxon>
        <taxon>Dikarya</taxon>
        <taxon>Ascomycota</taxon>
        <taxon>Pezizomycotina</taxon>
        <taxon>Sordariomycetes</taxon>
        <taxon>Sordariomycetidae</taxon>
        <taxon>Magnaporthales</taxon>
        <taxon>Pyriculariaceae</taxon>
        <taxon>Pyricularia</taxon>
    </lineage>
</organism>